<evidence type="ECO:0000256" key="5">
    <source>
        <dbReference type="ARBA" id="ARBA00022692"/>
    </source>
</evidence>
<dbReference type="Gene3D" id="1.20.1600.10">
    <property type="entry name" value="Outer membrane efflux proteins (OEP)"/>
    <property type="match status" value="1"/>
</dbReference>
<dbReference type="PANTHER" id="PTHR30026:SF20">
    <property type="entry name" value="OUTER MEMBRANE PROTEIN TOLC"/>
    <property type="match status" value="1"/>
</dbReference>
<keyword evidence="3" id="KW-0813">Transport</keyword>
<name>A0A1H8W096_9FIRM</name>
<keyword evidence="4" id="KW-1134">Transmembrane beta strand</keyword>
<keyword evidence="7" id="KW-0998">Cell outer membrane</keyword>
<evidence type="ECO:0000256" key="3">
    <source>
        <dbReference type="ARBA" id="ARBA00022448"/>
    </source>
</evidence>
<dbReference type="Proteomes" id="UP000198847">
    <property type="component" value="Unassembled WGS sequence"/>
</dbReference>
<evidence type="ECO:0000256" key="8">
    <source>
        <dbReference type="SAM" id="SignalP"/>
    </source>
</evidence>
<dbReference type="RefSeq" id="WP_091747476.1">
    <property type="nucleotide sequence ID" value="NZ_FODY01000013.1"/>
</dbReference>
<dbReference type="AlphaFoldDB" id="A0A1H8W096"/>
<dbReference type="GO" id="GO:1990281">
    <property type="term" value="C:efflux pump complex"/>
    <property type="evidence" value="ECO:0007669"/>
    <property type="project" value="TreeGrafter"/>
</dbReference>
<dbReference type="GO" id="GO:0015288">
    <property type="term" value="F:porin activity"/>
    <property type="evidence" value="ECO:0007669"/>
    <property type="project" value="TreeGrafter"/>
</dbReference>
<dbReference type="STRING" id="112903.SAMN04490178_11379"/>
<feature type="signal peptide" evidence="8">
    <location>
        <begin position="1"/>
        <end position="22"/>
    </location>
</feature>
<comment type="subcellular location">
    <subcellularLocation>
        <location evidence="1">Cell outer membrane</location>
    </subcellularLocation>
</comment>
<evidence type="ECO:0000256" key="6">
    <source>
        <dbReference type="ARBA" id="ARBA00023136"/>
    </source>
</evidence>
<feature type="chain" id="PRO_5038551495" evidence="8">
    <location>
        <begin position="23"/>
        <end position="421"/>
    </location>
</feature>
<evidence type="ECO:0000256" key="2">
    <source>
        <dbReference type="ARBA" id="ARBA00007613"/>
    </source>
</evidence>
<evidence type="ECO:0000256" key="4">
    <source>
        <dbReference type="ARBA" id="ARBA00022452"/>
    </source>
</evidence>
<organism evidence="9 10">
    <name type="scientific">Propionispora vibrioides</name>
    <dbReference type="NCBI Taxonomy" id="112903"/>
    <lineage>
        <taxon>Bacteria</taxon>
        <taxon>Bacillati</taxon>
        <taxon>Bacillota</taxon>
        <taxon>Negativicutes</taxon>
        <taxon>Selenomonadales</taxon>
        <taxon>Sporomusaceae</taxon>
        <taxon>Propionispora</taxon>
    </lineage>
</organism>
<accession>A0A1H8W096</accession>
<dbReference type="SUPFAM" id="SSF56954">
    <property type="entry name" value="Outer membrane efflux proteins (OEP)"/>
    <property type="match status" value="1"/>
</dbReference>
<dbReference type="Pfam" id="PF02321">
    <property type="entry name" value="OEP"/>
    <property type="match status" value="2"/>
</dbReference>
<evidence type="ECO:0000313" key="9">
    <source>
        <dbReference type="EMBL" id="SEP21004.1"/>
    </source>
</evidence>
<gene>
    <name evidence="9" type="ORF">SAMN04490178_11379</name>
</gene>
<keyword evidence="10" id="KW-1185">Reference proteome</keyword>
<evidence type="ECO:0000256" key="7">
    <source>
        <dbReference type="ARBA" id="ARBA00023237"/>
    </source>
</evidence>
<sequence>MKVWKRMLRAGGAGLAGLSIFAQCSLGLAEPLSLEQAVNMALGNHLDIKLAVNTETQAKYALDAARGSRGISLDASNTFYLKRIDYSADSNSSQISLSLPLYSGGKNEGNIAIAQTDVTIAGLDLVKTRQDVKLNTVAAYFDIINYRETIGVDQETVDNYTKHLENVRDQYGAGNLPKSDVLSSEVQLINAQQTLMQDKNKYEVAVNKLKNLIRWDRPDQPELVSGFQHEPLTRSMEDCVAYAKTYHPTLKKYRLNIEEAKQNVGVAAADKKPTVSLTAATGWNSSVLPEDDNKDVYVGVTTAWNLFDSQVTAAKIKEAKSKVDSAYLDLTSQEDSLILSVKEYYLSAKEAEKRMATTQVAIKKADEDYFIAEAKYRIGEGILLDVIDAQLALTTAKDNYIAAQYDYDTYRAKLDNAMGMD</sequence>
<keyword evidence="6" id="KW-0472">Membrane</keyword>
<keyword evidence="5" id="KW-0812">Transmembrane</keyword>
<dbReference type="OrthoDB" id="6395775at2"/>
<dbReference type="InterPro" id="IPR051906">
    <property type="entry name" value="TolC-like"/>
</dbReference>
<comment type="similarity">
    <text evidence="2">Belongs to the outer membrane factor (OMF) (TC 1.B.17) family.</text>
</comment>
<protein>
    <submittedName>
        <fullName evidence="9">Outer membrane protein TolC</fullName>
    </submittedName>
</protein>
<reference evidence="9 10" key="1">
    <citation type="submission" date="2016-10" db="EMBL/GenBank/DDBJ databases">
        <authorList>
            <person name="de Groot N.N."/>
        </authorList>
    </citation>
    <scope>NUCLEOTIDE SEQUENCE [LARGE SCALE GENOMIC DNA]</scope>
    <source>
        <strain evidence="9 10">DSM 13305</strain>
    </source>
</reference>
<dbReference type="InterPro" id="IPR003423">
    <property type="entry name" value="OMP_efflux"/>
</dbReference>
<evidence type="ECO:0000313" key="10">
    <source>
        <dbReference type="Proteomes" id="UP000198847"/>
    </source>
</evidence>
<dbReference type="GO" id="GO:0009279">
    <property type="term" value="C:cell outer membrane"/>
    <property type="evidence" value="ECO:0007669"/>
    <property type="project" value="UniProtKB-SubCell"/>
</dbReference>
<dbReference type="GO" id="GO:0015562">
    <property type="term" value="F:efflux transmembrane transporter activity"/>
    <property type="evidence" value="ECO:0007669"/>
    <property type="project" value="InterPro"/>
</dbReference>
<dbReference type="PANTHER" id="PTHR30026">
    <property type="entry name" value="OUTER MEMBRANE PROTEIN TOLC"/>
    <property type="match status" value="1"/>
</dbReference>
<proteinExistence type="inferred from homology"/>
<dbReference type="EMBL" id="FODY01000013">
    <property type="protein sequence ID" value="SEP21004.1"/>
    <property type="molecule type" value="Genomic_DNA"/>
</dbReference>
<evidence type="ECO:0000256" key="1">
    <source>
        <dbReference type="ARBA" id="ARBA00004442"/>
    </source>
</evidence>
<keyword evidence="8" id="KW-0732">Signal</keyword>